<proteinExistence type="predicted"/>
<dbReference type="SUPFAM" id="SSF56059">
    <property type="entry name" value="Glutathione synthetase ATP-binding domain-like"/>
    <property type="match status" value="1"/>
</dbReference>
<sequence length="407" mass="43039">MATNAPLIAAPQAVPRAAQKADPRADPRALQRDVRVVAYGRADVDDPNSHQGATLARIAREVADIAGYRFAGSYDAVRNDANLSTGRMYFVPADTLVGIDYARQLGIAGIDDLFGGVVPHAFIATKAISHGLIRPDARAPEGWSGDFGARVRDCVLPGYTAFDRGDALAAGREMLKSGAVRVKEPCGIGGLGQQVAKTDAELVAALESLDPERLAAEGIVLERNLDDVTTFSVGQVELGSLTASYCGTQTLTPNHHGEMVYGGSTLRAVRGTLEDLLSHPIEAHLRDAVRAAVSYHAAAIDCFPGMLVSRCNYDVVMGTDNGQPRLGVLEQSWRAGGATGAELAILKAFRDDPRCVRATASTHERYAADPARVAVPPGADVYFSGEDRNVGTLVKFAILESSSDGNT</sequence>
<accession>A0A316EWA7</accession>
<name>A0A316EWA7_9BURK</name>
<protein>
    <submittedName>
        <fullName evidence="1">Uncharacterized protein DUF3182</fullName>
    </submittedName>
</protein>
<gene>
    <name evidence="1" type="ORF">C7419_102727</name>
</gene>
<evidence type="ECO:0000313" key="1">
    <source>
        <dbReference type="EMBL" id="PWK35449.1"/>
    </source>
</evidence>
<dbReference type="Pfam" id="PF11379">
    <property type="entry name" value="DUF3182"/>
    <property type="match status" value="1"/>
</dbReference>
<dbReference type="EMBL" id="QGGT01000002">
    <property type="protein sequence ID" value="PWK35449.1"/>
    <property type="molecule type" value="Genomic_DNA"/>
</dbReference>
<keyword evidence="2" id="KW-1185">Reference proteome</keyword>
<reference evidence="1 2" key="1">
    <citation type="submission" date="2018-05" db="EMBL/GenBank/DDBJ databases">
        <title>Genomic Encyclopedia of Type Strains, Phase IV (KMG-V): Genome sequencing to study the core and pangenomes of soil and plant-associated prokaryotes.</title>
        <authorList>
            <person name="Whitman W."/>
        </authorList>
    </citation>
    <scope>NUCLEOTIDE SEQUENCE [LARGE SCALE GENOMIC DNA]</scope>
    <source>
        <strain evidence="1 2">SLV-132</strain>
    </source>
</reference>
<organism evidence="1 2">
    <name type="scientific">Cupriavidus plantarum</name>
    <dbReference type="NCBI Taxonomy" id="942865"/>
    <lineage>
        <taxon>Bacteria</taxon>
        <taxon>Pseudomonadati</taxon>
        <taxon>Pseudomonadota</taxon>
        <taxon>Betaproteobacteria</taxon>
        <taxon>Burkholderiales</taxon>
        <taxon>Burkholderiaceae</taxon>
        <taxon>Cupriavidus</taxon>
    </lineage>
</organism>
<dbReference type="InterPro" id="IPR021519">
    <property type="entry name" value="DUF3182"/>
</dbReference>
<dbReference type="RefSeq" id="WP_258307990.1">
    <property type="nucleotide sequence ID" value="NZ_QGGT01000002.1"/>
</dbReference>
<dbReference type="Proteomes" id="UP000245754">
    <property type="component" value="Unassembled WGS sequence"/>
</dbReference>
<comment type="caution">
    <text evidence="1">The sequence shown here is derived from an EMBL/GenBank/DDBJ whole genome shotgun (WGS) entry which is preliminary data.</text>
</comment>
<evidence type="ECO:0000313" key="2">
    <source>
        <dbReference type="Proteomes" id="UP000245754"/>
    </source>
</evidence>
<dbReference type="AlphaFoldDB" id="A0A316EWA7"/>